<evidence type="ECO:0000256" key="1">
    <source>
        <dbReference type="ARBA" id="ARBA00022729"/>
    </source>
</evidence>
<protein>
    <submittedName>
        <fullName evidence="3">ABC-type transporter, periplasmic subunit</fullName>
    </submittedName>
</protein>
<dbReference type="PANTHER" id="PTHR30535">
    <property type="entry name" value="VITAMIN B12-BINDING PROTEIN"/>
    <property type="match status" value="1"/>
</dbReference>
<gene>
    <name evidence="3" type="ORF">dsmv_2492</name>
</gene>
<keyword evidence="4" id="KW-1185">Reference proteome</keyword>
<dbReference type="NCBIfam" id="NF038402">
    <property type="entry name" value="TroA_like"/>
    <property type="match status" value="1"/>
</dbReference>
<feature type="domain" description="Fe/B12 periplasmic-binding" evidence="2">
    <location>
        <begin position="66"/>
        <end position="317"/>
    </location>
</feature>
<dbReference type="InterPro" id="IPR054828">
    <property type="entry name" value="Vit_B12_bind_prot"/>
</dbReference>
<dbReference type="PANTHER" id="PTHR30535:SF34">
    <property type="entry name" value="MOLYBDATE-BINDING PROTEIN MOLA"/>
    <property type="match status" value="1"/>
</dbReference>
<proteinExistence type="predicted"/>
<name>S7V0A2_DESML</name>
<dbReference type="Proteomes" id="UP000014977">
    <property type="component" value="Unassembled WGS sequence"/>
</dbReference>
<dbReference type="Pfam" id="PF01497">
    <property type="entry name" value="Peripla_BP_2"/>
    <property type="match status" value="1"/>
</dbReference>
<dbReference type="CDD" id="cd01144">
    <property type="entry name" value="BtuF"/>
    <property type="match status" value="1"/>
</dbReference>
<dbReference type="PROSITE" id="PS50983">
    <property type="entry name" value="FE_B12_PBP"/>
    <property type="match status" value="1"/>
</dbReference>
<dbReference type="InterPro" id="IPR050902">
    <property type="entry name" value="ABC_Transporter_SBP"/>
</dbReference>
<accession>S7V0A2</accession>
<dbReference type="EMBL" id="ATHJ01000087">
    <property type="protein sequence ID" value="EPR39919.1"/>
    <property type="molecule type" value="Genomic_DNA"/>
</dbReference>
<evidence type="ECO:0000313" key="3">
    <source>
        <dbReference type="EMBL" id="EPR39919.1"/>
    </source>
</evidence>
<dbReference type="AlphaFoldDB" id="S7V0A2"/>
<dbReference type="GO" id="GO:0071281">
    <property type="term" value="P:cellular response to iron ion"/>
    <property type="evidence" value="ECO:0007669"/>
    <property type="project" value="TreeGrafter"/>
</dbReference>
<evidence type="ECO:0000259" key="2">
    <source>
        <dbReference type="PROSITE" id="PS50983"/>
    </source>
</evidence>
<dbReference type="InterPro" id="IPR002491">
    <property type="entry name" value="ABC_transptr_periplasmic_BD"/>
</dbReference>
<dbReference type="Gene3D" id="3.40.50.1980">
    <property type="entry name" value="Nitrogenase molybdenum iron protein domain"/>
    <property type="match status" value="2"/>
</dbReference>
<evidence type="ECO:0000313" key="4">
    <source>
        <dbReference type="Proteomes" id="UP000014977"/>
    </source>
</evidence>
<sequence>MIGAMNAEQPYRPGIRTPGPRVLIAAALVSLMLMMPGPLIPCPDAEDRMVRDQAGRSVRVPADPRRVVALAPSVTEIVFALKQAHRLVGATRFSDYPAEAEQIPKVGSYVRLDLEKITALAPDLCIAVKDGNPVDVVMRLEALNIPVYAVDPRSLDTVMTAIRAVGELLNAPEAAASMVGEMQRRISRVRRLAATAETRPGVFFQIGVNPIVSAGTPTFIHELIIAAGGRNLAAGDIPYPRFSREEVLMTAPDILIITSMARGGLFEKVKREWMAWPDMPAVRNRRVHILDSDVLDRPGPRMVEGLEQLFDIIHPGLGDRE</sequence>
<dbReference type="eggNOG" id="COG0614">
    <property type="taxonomic scope" value="Bacteria"/>
</dbReference>
<reference evidence="3 4" key="1">
    <citation type="journal article" date="2013" name="Genome Announc.">
        <title>Draft genome sequences for three mercury-methylating, sulfate-reducing bacteria.</title>
        <authorList>
            <person name="Brown S.D."/>
            <person name="Hurt R.A.Jr."/>
            <person name="Gilmour C.C."/>
            <person name="Elias D.A."/>
        </authorList>
    </citation>
    <scope>NUCLEOTIDE SEQUENCE [LARGE SCALE GENOMIC DNA]</scope>
    <source>
        <strain evidence="3 4">DSM 2059</strain>
    </source>
</reference>
<dbReference type="STRING" id="897.B2D07_01895"/>
<comment type="caution">
    <text evidence="3">The sequence shown here is derived from an EMBL/GenBank/DDBJ whole genome shotgun (WGS) entry which is preliminary data.</text>
</comment>
<dbReference type="RefSeq" id="WP_020877249.1">
    <property type="nucleotide sequence ID" value="NZ_ATHJ01000087.1"/>
</dbReference>
<organism evidence="3 4">
    <name type="scientific">Desulfococcus multivorans DSM 2059</name>
    <dbReference type="NCBI Taxonomy" id="1121405"/>
    <lineage>
        <taxon>Bacteria</taxon>
        <taxon>Pseudomonadati</taxon>
        <taxon>Thermodesulfobacteriota</taxon>
        <taxon>Desulfobacteria</taxon>
        <taxon>Desulfobacterales</taxon>
        <taxon>Desulfococcaceae</taxon>
        <taxon>Desulfococcus</taxon>
    </lineage>
</organism>
<dbReference type="SUPFAM" id="SSF53807">
    <property type="entry name" value="Helical backbone' metal receptor"/>
    <property type="match status" value="1"/>
</dbReference>
<keyword evidence="1" id="KW-0732">Signal</keyword>